<name>A0AAU6PX94_9VIRU</name>
<dbReference type="EMBL" id="PP467602">
    <property type="protein sequence ID" value="WYC14518.1"/>
    <property type="molecule type" value="Genomic_DNA"/>
</dbReference>
<proteinExistence type="predicted"/>
<protein>
    <submittedName>
        <fullName evidence="1">Uncharacterized protein</fullName>
    </submittedName>
</protein>
<accession>A0AAU6PX94</accession>
<evidence type="ECO:0000313" key="1">
    <source>
        <dbReference type="EMBL" id="WYC14518.1"/>
    </source>
</evidence>
<organism evidence="1">
    <name type="scientific">Ligamenvirales sp</name>
    <dbReference type="NCBI Taxonomy" id="2832923"/>
    <lineage>
        <taxon>Viruses</taxon>
        <taxon>Adnaviria</taxon>
        <taxon>Zilligvirae</taxon>
        <taxon>Taleaviricota</taxon>
        <taxon>Tokiviricetes</taxon>
        <taxon>Ligamenvirales</taxon>
    </lineage>
</organism>
<sequence>MKTFVAKEPFKVLSFYDKTVYYYVAFTHPYFYCIKITKRSDGSETALRIFPENMSKGLLKSFVKSIPKFLQDLAKNNVREEKYDYNLISLKLFVDSKGGIGKLDFVDVVKFLRDP</sequence>
<reference evidence="1" key="1">
    <citation type="journal article" date="2023" name="ISME Commun">
        <title>Diversity of Bathyarchaeia viruses in metagenomes and virus-encoded CRISPR system components.</title>
        <authorList>
            <person name="Duan C."/>
            <person name="Liu Y."/>
            <person name="Liu Y."/>
            <person name="Liu L."/>
            <person name="Cai M."/>
            <person name="Zhang R."/>
            <person name="Zeng Q."/>
            <person name="Koonin E.V."/>
            <person name="Krupovic M."/>
            <person name="Li M."/>
        </authorList>
    </citation>
    <scope>NUCLEOTIDE SEQUENCE</scope>
    <source>
        <strain evidence="1">Chiyou-1</strain>
    </source>
</reference>
<reference evidence="1" key="2">
    <citation type="submission" date="2024-03" db="EMBL/GenBank/DDBJ databases">
        <authorList>
            <person name="Roux S."/>
            <person name="Duan C."/>
        </authorList>
    </citation>
    <scope>NUCLEOTIDE SEQUENCE</scope>
    <source>
        <strain evidence="1">Chiyou-1</strain>
    </source>
</reference>